<accession>A0ABT5VXV9</accession>
<keyword evidence="4" id="KW-0812">Transmembrane</keyword>
<dbReference type="InterPro" id="IPR028974">
    <property type="entry name" value="TSP_type-3_rpt"/>
</dbReference>
<evidence type="ECO:0000256" key="2">
    <source>
        <dbReference type="ARBA" id="ARBA00022448"/>
    </source>
</evidence>
<evidence type="ECO:0000313" key="14">
    <source>
        <dbReference type="Proteomes" id="UP001528920"/>
    </source>
</evidence>
<dbReference type="InterPro" id="IPR027385">
    <property type="entry name" value="Beta-barrel_OMP"/>
</dbReference>
<keyword evidence="5 11" id="KW-0732">Signal</keyword>
<comment type="subcellular location">
    <subcellularLocation>
        <location evidence="1">Cell outer membrane</location>
        <topology evidence="1">Multi-pass membrane protein</topology>
    </subcellularLocation>
</comment>
<keyword evidence="14" id="KW-1185">Reference proteome</keyword>
<evidence type="ECO:0000256" key="10">
    <source>
        <dbReference type="PROSITE-ProRule" id="PRU00473"/>
    </source>
</evidence>
<protein>
    <submittedName>
        <fullName evidence="13">OmpA family protein</fullName>
    </submittedName>
</protein>
<dbReference type="EMBL" id="JAKJSC010000009">
    <property type="protein sequence ID" value="MDE5420245.1"/>
    <property type="molecule type" value="Genomic_DNA"/>
</dbReference>
<organism evidence="13 14">
    <name type="scientific">Paralabilibaculum antarcticum</name>
    <dbReference type="NCBI Taxonomy" id="2912572"/>
    <lineage>
        <taxon>Bacteria</taxon>
        <taxon>Pseudomonadati</taxon>
        <taxon>Bacteroidota</taxon>
        <taxon>Bacteroidia</taxon>
        <taxon>Marinilabiliales</taxon>
        <taxon>Marinifilaceae</taxon>
        <taxon>Paralabilibaculum</taxon>
    </lineage>
</organism>
<dbReference type="PANTHER" id="PTHR30329:SF21">
    <property type="entry name" value="LIPOPROTEIN YIAD-RELATED"/>
    <property type="match status" value="1"/>
</dbReference>
<evidence type="ECO:0000256" key="9">
    <source>
        <dbReference type="ARBA" id="ARBA00023237"/>
    </source>
</evidence>
<feature type="chain" id="PRO_5046626452" evidence="11">
    <location>
        <begin position="25"/>
        <end position="505"/>
    </location>
</feature>
<dbReference type="SUPFAM" id="SSF103647">
    <property type="entry name" value="TSP type-3 repeat"/>
    <property type="match status" value="2"/>
</dbReference>
<evidence type="ECO:0000256" key="7">
    <source>
        <dbReference type="ARBA" id="ARBA00023114"/>
    </source>
</evidence>
<dbReference type="Gene3D" id="4.10.1080.10">
    <property type="entry name" value="TSP type-3 repeat"/>
    <property type="match status" value="1"/>
</dbReference>
<dbReference type="InterPro" id="IPR036737">
    <property type="entry name" value="OmpA-like_sf"/>
</dbReference>
<keyword evidence="9" id="KW-0998">Cell outer membrane</keyword>
<dbReference type="InterPro" id="IPR050330">
    <property type="entry name" value="Bact_OuterMem_StrucFunc"/>
</dbReference>
<dbReference type="RefSeq" id="WP_275111576.1">
    <property type="nucleotide sequence ID" value="NZ_JAKJSC010000009.1"/>
</dbReference>
<keyword evidence="6" id="KW-0406">Ion transport</keyword>
<evidence type="ECO:0000256" key="4">
    <source>
        <dbReference type="ARBA" id="ARBA00022692"/>
    </source>
</evidence>
<dbReference type="SUPFAM" id="SSF56925">
    <property type="entry name" value="OMPA-like"/>
    <property type="match status" value="1"/>
</dbReference>
<dbReference type="PANTHER" id="PTHR30329">
    <property type="entry name" value="STATOR ELEMENT OF FLAGELLAR MOTOR COMPLEX"/>
    <property type="match status" value="1"/>
</dbReference>
<keyword evidence="8 10" id="KW-0472">Membrane</keyword>
<feature type="domain" description="OmpA-like" evidence="12">
    <location>
        <begin position="389"/>
        <end position="505"/>
    </location>
</feature>
<keyword evidence="7" id="KW-0626">Porin</keyword>
<evidence type="ECO:0000256" key="5">
    <source>
        <dbReference type="ARBA" id="ARBA00022729"/>
    </source>
</evidence>
<keyword evidence="3" id="KW-1134">Transmembrane beta strand</keyword>
<dbReference type="PRINTS" id="PR01021">
    <property type="entry name" value="OMPADOMAIN"/>
</dbReference>
<dbReference type="Proteomes" id="UP001528920">
    <property type="component" value="Unassembled WGS sequence"/>
</dbReference>
<evidence type="ECO:0000256" key="11">
    <source>
        <dbReference type="SAM" id="SignalP"/>
    </source>
</evidence>
<evidence type="ECO:0000313" key="13">
    <source>
        <dbReference type="EMBL" id="MDE5420245.1"/>
    </source>
</evidence>
<sequence length="505" mass="55436">MHKKHLRIAIVLLLAIFISPLVKAQNADQKWGVGLYLNFNDYKGDIANDFWKFKNTEPLIGSATLNRYLNPSFDALVRLSYFNVESSGTLGYFDDWMFNANLNMKYKFNNGYLLKEDAVISPFLVAGLGYTNMNAKGNVMGGGFKQKYDNINFYYGAGLTFKIDDRWSVAVESGIFYPLNDKYDGYKNKQRDTEAYHDKFMHNTIGVIYSFGKSADSDGDGVSDKRDECPGTPSGVAVDKKGCPLDSDGDGVADYMDECPMLAGDPLLDGCPDSDGDGVADKKDKCPDVKGLVQFDGCPDSDGDGVQDSEDKCPTVKGLKAFEGCPDTDGDGVIDSKDKCPTTKPGYKVDVNGCALDNDKDGVVNEEDKCPEVAGLSSNYGCPEVKAEVQKELEFAAKNVHFSSGKDVLTVKSRKILDEVVEILNNYPAYSLKISGYTDSQGKDEMNRILSEKRANATKKFLTEKGIDANRIVAKGFGEVEPIATNATAAGRALNRRVEFEMFIK</sequence>
<dbReference type="InterPro" id="IPR006665">
    <property type="entry name" value="OmpA-like"/>
</dbReference>
<comment type="caution">
    <text evidence="13">The sequence shown here is derived from an EMBL/GenBank/DDBJ whole genome shotgun (WGS) entry which is preliminary data.</text>
</comment>
<proteinExistence type="predicted"/>
<name>A0ABT5VXV9_9BACT</name>
<dbReference type="InterPro" id="IPR003367">
    <property type="entry name" value="Thrombospondin_3-like_rpt"/>
</dbReference>
<dbReference type="Pfam" id="PF00691">
    <property type="entry name" value="OmpA"/>
    <property type="match status" value="1"/>
</dbReference>
<dbReference type="InterPro" id="IPR011250">
    <property type="entry name" value="OMP/PagP_B-barrel"/>
</dbReference>
<dbReference type="Gene3D" id="3.30.1330.60">
    <property type="entry name" value="OmpA-like domain"/>
    <property type="match status" value="1"/>
</dbReference>
<dbReference type="SUPFAM" id="SSF103088">
    <property type="entry name" value="OmpA-like"/>
    <property type="match status" value="1"/>
</dbReference>
<evidence type="ECO:0000256" key="1">
    <source>
        <dbReference type="ARBA" id="ARBA00004571"/>
    </source>
</evidence>
<feature type="signal peptide" evidence="11">
    <location>
        <begin position="1"/>
        <end position="24"/>
    </location>
</feature>
<evidence type="ECO:0000256" key="3">
    <source>
        <dbReference type="ARBA" id="ARBA00022452"/>
    </source>
</evidence>
<dbReference type="CDD" id="cd07185">
    <property type="entry name" value="OmpA_C-like"/>
    <property type="match status" value="1"/>
</dbReference>
<keyword evidence="2" id="KW-0813">Transport</keyword>
<evidence type="ECO:0000256" key="8">
    <source>
        <dbReference type="ARBA" id="ARBA00023136"/>
    </source>
</evidence>
<reference evidence="13 14" key="1">
    <citation type="submission" date="2022-01" db="EMBL/GenBank/DDBJ databases">
        <title>Labilibaculum sp. nov, a marine bacterium isolated from Antarctica.</title>
        <authorList>
            <person name="Dai W."/>
        </authorList>
    </citation>
    <scope>NUCLEOTIDE SEQUENCE [LARGE SCALE GENOMIC DNA]</scope>
    <source>
        <strain evidence="13 14">DW002</strain>
    </source>
</reference>
<dbReference type="InterPro" id="IPR006664">
    <property type="entry name" value="OMP_bac"/>
</dbReference>
<evidence type="ECO:0000259" key="12">
    <source>
        <dbReference type="PROSITE" id="PS51123"/>
    </source>
</evidence>
<evidence type="ECO:0000256" key="6">
    <source>
        <dbReference type="ARBA" id="ARBA00023065"/>
    </source>
</evidence>
<gene>
    <name evidence="13" type="ORF">L3049_19815</name>
</gene>
<dbReference type="Pfam" id="PF13505">
    <property type="entry name" value="OMP_b-brl"/>
    <property type="match status" value="1"/>
</dbReference>
<dbReference type="Pfam" id="PF02412">
    <property type="entry name" value="TSP_3"/>
    <property type="match status" value="5"/>
</dbReference>
<dbReference type="PROSITE" id="PS51123">
    <property type="entry name" value="OMPA_2"/>
    <property type="match status" value="1"/>
</dbReference>